<evidence type="ECO:0000259" key="6">
    <source>
        <dbReference type="Pfam" id="PF13870"/>
    </source>
</evidence>
<dbReference type="GO" id="GO:0005930">
    <property type="term" value="C:axoneme"/>
    <property type="evidence" value="ECO:0007669"/>
    <property type="project" value="TreeGrafter"/>
</dbReference>
<evidence type="ECO:0000256" key="3">
    <source>
        <dbReference type="ARBA" id="ARBA00023273"/>
    </source>
</evidence>
<accession>A0AAW1EPP3</accession>
<reference evidence="7 8" key="1">
    <citation type="journal article" date="2024" name="Genome Biol. Evol.">
        <title>Chromosome-level genome assembly of the viviparous eelpout Zoarces viviparus.</title>
        <authorList>
            <person name="Fuhrmann N."/>
            <person name="Brasseur M.V."/>
            <person name="Bakowski C.E."/>
            <person name="Podsiadlowski L."/>
            <person name="Prost S."/>
            <person name="Krehenwinkel H."/>
            <person name="Mayer C."/>
        </authorList>
    </citation>
    <scope>NUCLEOTIDE SEQUENCE [LARGE SCALE GENOMIC DNA]</scope>
    <source>
        <strain evidence="7">NO-MEL_2022_Ind0_liver</strain>
    </source>
</reference>
<dbReference type="PANTHER" id="PTHR15654:SF1">
    <property type="entry name" value="COILED-COIL DOMAIN-CONTAINING PROTEIN 96"/>
    <property type="match status" value="1"/>
</dbReference>
<comment type="caution">
    <text evidence="7">The sequence shown here is derived from an EMBL/GenBank/DDBJ whole genome shotgun (WGS) entry which is preliminary data.</text>
</comment>
<dbReference type="InterPro" id="IPR025254">
    <property type="entry name" value="CCDC113/CCDC96_CC"/>
</dbReference>
<dbReference type="PANTHER" id="PTHR15654">
    <property type="entry name" value="COILED-COIL DOMAIN-CONTAINING PROTEIN 113-RELATED"/>
    <property type="match status" value="1"/>
</dbReference>
<feature type="compositionally biased region" description="Acidic residues" evidence="5">
    <location>
        <begin position="53"/>
        <end position="63"/>
    </location>
</feature>
<sequence length="416" mass="46715">MDGGTENEVKNDGMLPADASNEEVNGNGKEGVPAEMAASDPEENSGSTKGAPVEEEASSEPEENSGNQFPGVDYITSEDLAVKKHEVKEQPISHEESVVFEIDSIDDNGPPTLHLKTPDGQNTSQEEDEAEEDKSTAAPAAEGHISHEESTQLLQELLQYRDEALQQRSLLQMKLAEFFHKKAGDNAQLDRDIPVSEQRQQYEKDISILTDLKQQLAADSETAQQQAEELRLKSQEKLNKVENEWRAFAALKQDVAVAALSGCLGKQAGQAKVEATGKLLQHELTKLRLKHIKLRIKIHRLEAELHEEEEHARNPLHLQFEQLQAERLELKKHTEKQNEECSKMQKKIISSLELLSNVKEKLFWSQMEVQAQREQLDKVTVDASNHLEEQLEDLKGRQAGTVFSNGRRKKKLETTS</sequence>
<evidence type="ECO:0000256" key="5">
    <source>
        <dbReference type="SAM" id="MobiDB-lite"/>
    </source>
</evidence>
<feature type="domain" description="CCDC113/CCDC96 coiled-coil" evidence="6">
    <location>
        <begin position="282"/>
        <end position="395"/>
    </location>
</feature>
<evidence type="ECO:0000256" key="1">
    <source>
        <dbReference type="ARBA" id="ARBA00004138"/>
    </source>
</evidence>
<keyword evidence="2 4" id="KW-0175">Coiled coil</keyword>
<dbReference type="EMBL" id="JBCEZU010000145">
    <property type="protein sequence ID" value="KAK9524351.1"/>
    <property type="molecule type" value="Genomic_DNA"/>
</dbReference>
<dbReference type="Pfam" id="PF13870">
    <property type="entry name" value="CCDC113_CCDC96_CC"/>
    <property type="match status" value="1"/>
</dbReference>
<evidence type="ECO:0000313" key="8">
    <source>
        <dbReference type="Proteomes" id="UP001488805"/>
    </source>
</evidence>
<feature type="compositionally biased region" description="Basic residues" evidence="5">
    <location>
        <begin position="406"/>
        <end position="416"/>
    </location>
</feature>
<protein>
    <recommendedName>
        <fullName evidence="6">CCDC113/CCDC96 coiled-coil domain-containing protein</fullName>
    </recommendedName>
</protein>
<feature type="coiled-coil region" evidence="4">
    <location>
        <begin position="199"/>
        <end position="244"/>
    </location>
</feature>
<gene>
    <name evidence="7" type="ORF">VZT92_016754</name>
</gene>
<dbReference type="GO" id="GO:0036064">
    <property type="term" value="C:ciliary basal body"/>
    <property type="evidence" value="ECO:0007669"/>
    <property type="project" value="TreeGrafter"/>
</dbReference>
<dbReference type="AlphaFoldDB" id="A0AAW1EPP3"/>
<keyword evidence="3" id="KW-0966">Cell projection</keyword>
<evidence type="ECO:0000256" key="4">
    <source>
        <dbReference type="SAM" id="Coils"/>
    </source>
</evidence>
<organism evidence="7 8">
    <name type="scientific">Zoarces viviparus</name>
    <name type="common">Viviparous eelpout</name>
    <name type="synonym">Blennius viviparus</name>
    <dbReference type="NCBI Taxonomy" id="48416"/>
    <lineage>
        <taxon>Eukaryota</taxon>
        <taxon>Metazoa</taxon>
        <taxon>Chordata</taxon>
        <taxon>Craniata</taxon>
        <taxon>Vertebrata</taxon>
        <taxon>Euteleostomi</taxon>
        <taxon>Actinopterygii</taxon>
        <taxon>Neopterygii</taxon>
        <taxon>Teleostei</taxon>
        <taxon>Neoteleostei</taxon>
        <taxon>Acanthomorphata</taxon>
        <taxon>Eupercaria</taxon>
        <taxon>Perciformes</taxon>
        <taxon>Cottioidei</taxon>
        <taxon>Zoarcales</taxon>
        <taxon>Zoarcidae</taxon>
        <taxon>Zoarcinae</taxon>
        <taxon>Zoarces</taxon>
    </lineage>
</organism>
<feature type="region of interest" description="Disordered" evidence="5">
    <location>
        <begin position="392"/>
        <end position="416"/>
    </location>
</feature>
<dbReference type="Proteomes" id="UP001488805">
    <property type="component" value="Unassembled WGS sequence"/>
</dbReference>
<proteinExistence type="predicted"/>
<feature type="region of interest" description="Disordered" evidence="5">
    <location>
        <begin position="1"/>
        <end position="145"/>
    </location>
</feature>
<evidence type="ECO:0000313" key="7">
    <source>
        <dbReference type="EMBL" id="KAK9524351.1"/>
    </source>
</evidence>
<feature type="compositionally biased region" description="Basic and acidic residues" evidence="5">
    <location>
        <begin position="80"/>
        <end position="97"/>
    </location>
</feature>
<name>A0AAW1EPP3_ZOAVI</name>
<dbReference type="InterPro" id="IPR051885">
    <property type="entry name" value="CC_CF"/>
</dbReference>
<comment type="subcellular location">
    <subcellularLocation>
        <location evidence="1">Cell projection</location>
        <location evidence="1">Cilium</location>
    </subcellularLocation>
</comment>
<feature type="coiled-coil region" evidence="4">
    <location>
        <begin position="284"/>
        <end position="340"/>
    </location>
</feature>
<evidence type="ECO:0000256" key="2">
    <source>
        <dbReference type="ARBA" id="ARBA00023054"/>
    </source>
</evidence>
<keyword evidence="8" id="KW-1185">Reference proteome</keyword>
<dbReference type="GO" id="GO:0060271">
    <property type="term" value="P:cilium assembly"/>
    <property type="evidence" value="ECO:0007669"/>
    <property type="project" value="TreeGrafter"/>
</dbReference>